<sequence length="117" mass="12881">MSAPATAHADAGHHEPSKFHVYIQIAMILSVITGIEVVLIYMPLATWLIVTSLCVLSAVKFLFVIFYFMHLRWDKAFCTVLFFIGLILAGGTMWALLHLFGAEASVPLSATPALLLF</sequence>
<keyword evidence="3 6" id="KW-0812">Transmembrane</keyword>
<organism evidence="7 8">
    <name type="scientific">Oleiharenicola lentus</name>
    <dbReference type="NCBI Taxonomy" id="2508720"/>
    <lineage>
        <taxon>Bacteria</taxon>
        <taxon>Pseudomonadati</taxon>
        <taxon>Verrucomicrobiota</taxon>
        <taxon>Opitutia</taxon>
        <taxon>Opitutales</taxon>
        <taxon>Opitutaceae</taxon>
        <taxon>Oleiharenicola</taxon>
    </lineage>
</organism>
<feature type="transmembrane region" description="Helical" evidence="6">
    <location>
        <begin position="47"/>
        <end position="69"/>
    </location>
</feature>
<comment type="subcellular location">
    <subcellularLocation>
        <location evidence="1">Cell membrane</location>
        <topology evidence="1">Multi-pass membrane protein</topology>
    </subcellularLocation>
</comment>
<protein>
    <recommendedName>
        <fullName evidence="9">Cytochrome C oxidase subunit IV</fullName>
    </recommendedName>
</protein>
<comment type="caution">
    <text evidence="7">The sequence shown here is derived from an EMBL/GenBank/DDBJ whole genome shotgun (WGS) entry which is preliminary data.</text>
</comment>
<dbReference type="GO" id="GO:0005886">
    <property type="term" value="C:plasma membrane"/>
    <property type="evidence" value="ECO:0007669"/>
    <property type="project" value="UniProtKB-SubCell"/>
</dbReference>
<accession>A0A4V1M6L1</accession>
<evidence type="ECO:0000256" key="3">
    <source>
        <dbReference type="ARBA" id="ARBA00022692"/>
    </source>
</evidence>
<proteinExistence type="predicted"/>
<feature type="transmembrane region" description="Helical" evidence="6">
    <location>
        <begin position="76"/>
        <end position="97"/>
    </location>
</feature>
<evidence type="ECO:0000256" key="6">
    <source>
        <dbReference type="SAM" id="Phobius"/>
    </source>
</evidence>
<dbReference type="EMBL" id="SDHX01000001">
    <property type="protein sequence ID" value="RXK55779.1"/>
    <property type="molecule type" value="Genomic_DNA"/>
</dbReference>
<evidence type="ECO:0008006" key="9">
    <source>
        <dbReference type="Google" id="ProtNLM"/>
    </source>
</evidence>
<feature type="transmembrane region" description="Helical" evidence="6">
    <location>
        <begin position="21"/>
        <end position="41"/>
    </location>
</feature>
<evidence type="ECO:0000256" key="5">
    <source>
        <dbReference type="ARBA" id="ARBA00023136"/>
    </source>
</evidence>
<evidence type="ECO:0000313" key="7">
    <source>
        <dbReference type="EMBL" id="RXK55779.1"/>
    </source>
</evidence>
<dbReference type="InterPro" id="IPR005171">
    <property type="entry name" value="Cyt_c_oxidase_su4_prok"/>
</dbReference>
<name>A0A4V1M6L1_9BACT</name>
<keyword evidence="2" id="KW-1003">Cell membrane</keyword>
<dbReference type="OrthoDB" id="194765at2"/>
<evidence type="ECO:0000256" key="4">
    <source>
        <dbReference type="ARBA" id="ARBA00022989"/>
    </source>
</evidence>
<dbReference type="Proteomes" id="UP000290218">
    <property type="component" value="Unassembled WGS sequence"/>
</dbReference>
<dbReference type="Pfam" id="PF03626">
    <property type="entry name" value="COX4_pro"/>
    <property type="match status" value="1"/>
</dbReference>
<evidence type="ECO:0000256" key="1">
    <source>
        <dbReference type="ARBA" id="ARBA00004651"/>
    </source>
</evidence>
<dbReference type="AlphaFoldDB" id="A0A4V1M6L1"/>
<gene>
    <name evidence="7" type="ORF">ESB00_07800</name>
</gene>
<evidence type="ECO:0000256" key="2">
    <source>
        <dbReference type="ARBA" id="ARBA00022475"/>
    </source>
</evidence>
<evidence type="ECO:0000313" key="8">
    <source>
        <dbReference type="Proteomes" id="UP000290218"/>
    </source>
</evidence>
<dbReference type="RefSeq" id="WP_129047144.1">
    <property type="nucleotide sequence ID" value="NZ_SDHX01000001.1"/>
</dbReference>
<keyword evidence="5 6" id="KW-0472">Membrane</keyword>
<keyword evidence="4 6" id="KW-1133">Transmembrane helix</keyword>
<reference evidence="7 8" key="1">
    <citation type="submission" date="2019-01" db="EMBL/GenBank/DDBJ databases">
        <title>Lacunisphaera sp. strain TWA-58.</title>
        <authorList>
            <person name="Chen W.-M."/>
        </authorList>
    </citation>
    <scope>NUCLEOTIDE SEQUENCE [LARGE SCALE GENOMIC DNA]</scope>
    <source>
        <strain evidence="7 8">TWA-58</strain>
    </source>
</reference>
<keyword evidence="8" id="KW-1185">Reference proteome</keyword>